<reference evidence="2 3" key="1">
    <citation type="journal article" date="2014" name="Nature">
        <title>An environmental bacterial taxon with a large and distinct metabolic repertoire.</title>
        <authorList>
            <person name="Wilson M.C."/>
            <person name="Mori T."/>
            <person name="Ruckert C."/>
            <person name="Uria A.R."/>
            <person name="Helf M.J."/>
            <person name="Takada K."/>
            <person name="Gernert C."/>
            <person name="Steffens U.A."/>
            <person name="Heycke N."/>
            <person name="Schmitt S."/>
            <person name="Rinke C."/>
            <person name="Helfrich E.J."/>
            <person name="Brachmann A.O."/>
            <person name="Gurgui C."/>
            <person name="Wakimoto T."/>
            <person name="Kracht M."/>
            <person name="Crusemann M."/>
            <person name="Hentschel U."/>
            <person name="Abe I."/>
            <person name="Matsunaga S."/>
            <person name="Kalinowski J."/>
            <person name="Takeyama H."/>
            <person name="Piel J."/>
        </authorList>
    </citation>
    <scope>NUCLEOTIDE SEQUENCE [LARGE SCALE GENOMIC DNA]</scope>
    <source>
        <strain evidence="3">TSY1</strain>
    </source>
</reference>
<accession>W4LCX5</accession>
<sequence>MQTVQTIVIPILMVQLLWAVFPMAQVYMGPKNSAAMCWNGLGVFSCIIPIQLMQRTDHGVKI</sequence>
<proteinExistence type="predicted"/>
<name>W4LCX5_ENTF1</name>
<gene>
    <name evidence="2" type="ORF">ETSY1_28950</name>
</gene>
<keyword evidence="3" id="KW-1185">Reference proteome</keyword>
<dbReference type="AlphaFoldDB" id="W4LCX5"/>
<dbReference type="EMBL" id="AZHW01000866">
    <property type="protein sequence ID" value="ETW95832.1"/>
    <property type="molecule type" value="Genomic_DNA"/>
</dbReference>
<evidence type="ECO:0000313" key="2">
    <source>
        <dbReference type="EMBL" id="ETW95832.1"/>
    </source>
</evidence>
<feature type="transmembrane region" description="Helical" evidence="1">
    <location>
        <begin position="7"/>
        <end position="27"/>
    </location>
</feature>
<feature type="transmembrane region" description="Helical" evidence="1">
    <location>
        <begin position="33"/>
        <end position="52"/>
    </location>
</feature>
<evidence type="ECO:0000313" key="3">
    <source>
        <dbReference type="Proteomes" id="UP000019141"/>
    </source>
</evidence>
<organism evidence="2 3">
    <name type="scientific">Entotheonella factor</name>
    <dbReference type="NCBI Taxonomy" id="1429438"/>
    <lineage>
        <taxon>Bacteria</taxon>
        <taxon>Pseudomonadati</taxon>
        <taxon>Nitrospinota/Tectimicrobiota group</taxon>
        <taxon>Candidatus Tectimicrobiota</taxon>
        <taxon>Candidatus Entotheonellia</taxon>
        <taxon>Candidatus Entotheonellales</taxon>
        <taxon>Candidatus Entotheonellaceae</taxon>
        <taxon>Candidatus Entotheonella</taxon>
    </lineage>
</organism>
<comment type="caution">
    <text evidence="2">The sequence shown here is derived from an EMBL/GenBank/DDBJ whole genome shotgun (WGS) entry which is preliminary data.</text>
</comment>
<keyword evidence="1" id="KW-0812">Transmembrane</keyword>
<keyword evidence="1" id="KW-1133">Transmembrane helix</keyword>
<dbReference type="HOGENOM" id="CLU_2895588_0_0_7"/>
<protein>
    <submittedName>
        <fullName evidence="2">Uncharacterized protein</fullName>
    </submittedName>
</protein>
<dbReference type="Proteomes" id="UP000019141">
    <property type="component" value="Unassembled WGS sequence"/>
</dbReference>
<evidence type="ECO:0000256" key="1">
    <source>
        <dbReference type="SAM" id="Phobius"/>
    </source>
</evidence>
<keyword evidence="1" id="KW-0472">Membrane</keyword>